<reference evidence="1" key="1">
    <citation type="submission" date="2023-02" db="EMBL/GenBank/DDBJ databases">
        <title>Description of Roseinatronobacter alkalisoli sp. nov., an alkaliphilic bacerium isolated from soda soil.</title>
        <authorList>
            <person name="Wei W."/>
        </authorList>
    </citation>
    <scope>NUCLEOTIDE SEQUENCE</scope>
    <source>
        <strain evidence="1">HJB301</strain>
    </source>
</reference>
<accession>A0ABT5TDL1</accession>
<proteinExistence type="predicted"/>
<gene>
    <name evidence="1" type="ORF">PUT78_19195</name>
</gene>
<name>A0ABT5TDL1_9RHOB</name>
<keyword evidence="2" id="KW-1185">Reference proteome</keyword>
<dbReference type="RefSeq" id="WP_274353884.1">
    <property type="nucleotide sequence ID" value="NZ_JAQZSM010000027.1"/>
</dbReference>
<dbReference type="EMBL" id="JAQZSM010000027">
    <property type="protein sequence ID" value="MDD7973215.1"/>
    <property type="molecule type" value="Genomic_DNA"/>
</dbReference>
<protein>
    <submittedName>
        <fullName evidence="1">Uncharacterized protein</fullName>
    </submittedName>
</protein>
<dbReference type="Proteomes" id="UP001431784">
    <property type="component" value="Unassembled WGS sequence"/>
</dbReference>
<comment type="caution">
    <text evidence="1">The sequence shown here is derived from an EMBL/GenBank/DDBJ whole genome shotgun (WGS) entry which is preliminary data.</text>
</comment>
<sequence length="100" mass="10953">MVSGIATRASFEKAEVATERYPSGEGRRCSGLTVAFHGDHLDESFYTERGESEDLDLFSAIDPDDAIFGLHADGEIMEAIDRFAQFCRDAIDGFDGVDLV</sequence>
<evidence type="ECO:0000313" key="2">
    <source>
        <dbReference type="Proteomes" id="UP001431784"/>
    </source>
</evidence>
<organism evidence="1 2">
    <name type="scientific">Roseinatronobacter alkalisoli</name>
    <dbReference type="NCBI Taxonomy" id="3028235"/>
    <lineage>
        <taxon>Bacteria</taxon>
        <taxon>Pseudomonadati</taxon>
        <taxon>Pseudomonadota</taxon>
        <taxon>Alphaproteobacteria</taxon>
        <taxon>Rhodobacterales</taxon>
        <taxon>Paracoccaceae</taxon>
        <taxon>Roseinatronobacter</taxon>
    </lineage>
</organism>
<evidence type="ECO:0000313" key="1">
    <source>
        <dbReference type="EMBL" id="MDD7973215.1"/>
    </source>
</evidence>